<sequence length="127" mass="14672">MAQRHAVKLILFFKRKPGISPVEFEGYYEKNHVPLIEQLFPSCIQRYTRNYIQQESAIEGRAGGSDEAFSDVVTEVWFETEADFADFQHRLADPAIQGPLFADEANFIDRSTIKFYVVREKSSQYKG</sequence>
<evidence type="ECO:0000313" key="4">
    <source>
        <dbReference type="Proteomes" id="UP000077002"/>
    </source>
</evidence>
<comment type="caution">
    <text evidence="3">The sequence shown here is derived from an EMBL/GenBank/DDBJ whole genome shotgun (WGS) entry which is preliminary data.</text>
</comment>
<protein>
    <recommendedName>
        <fullName evidence="2">EthD domain-containing protein</fullName>
    </recommendedName>
</protein>
<evidence type="ECO:0000313" key="3">
    <source>
        <dbReference type="EMBL" id="OAG37848.1"/>
    </source>
</evidence>
<dbReference type="GeneID" id="34603106"/>
<feature type="domain" description="EthD" evidence="2">
    <location>
        <begin position="16"/>
        <end position="111"/>
    </location>
</feature>
<proteinExistence type="inferred from homology"/>
<dbReference type="InterPro" id="IPR009799">
    <property type="entry name" value="EthD_dom"/>
</dbReference>
<keyword evidence="4" id="KW-1185">Reference proteome</keyword>
<dbReference type="SUPFAM" id="SSF54909">
    <property type="entry name" value="Dimeric alpha+beta barrel"/>
    <property type="match status" value="1"/>
</dbReference>
<dbReference type="RefSeq" id="XP_022509800.1">
    <property type="nucleotide sequence ID" value="XM_022657906.1"/>
</dbReference>
<dbReference type="GO" id="GO:0016491">
    <property type="term" value="F:oxidoreductase activity"/>
    <property type="evidence" value="ECO:0007669"/>
    <property type="project" value="InterPro"/>
</dbReference>
<name>A0A177F0T5_9EURO</name>
<evidence type="ECO:0000256" key="1">
    <source>
        <dbReference type="ARBA" id="ARBA00005986"/>
    </source>
</evidence>
<dbReference type="Gene3D" id="3.30.70.100">
    <property type="match status" value="1"/>
</dbReference>
<evidence type="ECO:0000259" key="2">
    <source>
        <dbReference type="Pfam" id="PF07110"/>
    </source>
</evidence>
<dbReference type="AlphaFoldDB" id="A0A177F0T5"/>
<dbReference type="Proteomes" id="UP000077002">
    <property type="component" value="Unassembled WGS sequence"/>
</dbReference>
<dbReference type="OrthoDB" id="4131992at2759"/>
<dbReference type="InterPro" id="IPR011008">
    <property type="entry name" value="Dimeric_a/b-barrel"/>
</dbReference>
<dbReference type="Pfam" id="PF07110">
    <property type="entry name" value="EthD"/>
    <property type="match status" value="1"/>
</dbReference>
<gene>
    <name evidence="3" type="ORF">AYO21_07954</name>
</gene>
<dbReference type="EMBL" id="LVKK01000065">
    <property type="protein sequence ID" value="OAG37848.1"/>
    <property type="molecule type" value="Genomic_DNA"/>
</dbReference>
<organism evidence="3 4">
    <name type="scientific">Fonsecaea monophora</name>
    <dbReference type="NCBI Taxonomy" id="254056"/>
    <lineage>
        <taxon>Eukaryota</taxon>
        <taxon>Fungi</taxon>
        <taxon>Dikarya</taxon>
        <taxon>Ascomycota</taxon>
        <taxon>Pezizomycotina</taxon>
        <taxon>Eurotiomycetes</taxon>
        <taxon>Chaetothyriomycetidae</taxon>
        <taxon>Chaetothyriales</taxon>
        <taxon>Herpotrichiellaceae</taxon>
        <taxon>Fonsecaea</taxon>
    </lineage>
</organism>
<comment type="similarity">
    <text evidence="1">Belongs to the tpcK family.</text>
</comment>
<reference evidence="3 4" key="1">
    <citation type="submission" date="2016-03" db="EMBL/GenBank/DDBJ databases">
        <title>Draft genome sequence of the Fonsecaea monophora CBS 269.37.</title>
        <authorList>
            <person name="Bombassaro A."/>
            <person name="Vinicius W.A."/>
            <person name="De Hoog S."/>
            <person name="Sun J."/>
            <person name="Souza E.M."/>
            <person name="Raittz R.T."/>
            <person name="Costa F."/>
            <person name="Leao A.C."/>
            <person name="Tadra-Sfeir M.Z."/>
            <person name="Baura V."/>
            <person name="Balsanelli E."/>
            <person name="Pedrosa F.O."/>
            <person name="Moreno L.F."/>
            <person name="Steffens M.B."/>
            <person name="Xi L."/>
            <person name="Bocca A.L."/>
            <person name="Felipe M.S."/>
            <person name="Teixeira M."/>
            <person name="Telles Filho F.Q."/>
            <person name="Azevedo C.M."/>
            <person name="Gomes R."/>
            <person name="Vicente V.A."/>
        </authorList>
    </citation>
    <scope>NUCLEOTIDE SEQUENCE [LARGE SCALE GENOMIC DNA]</scope>
    <source>
        <strain evidence="3 4">CBS 269.37</strain>
    </source>
</reference>
<accession>A0A177F0T5</accession>